<keyword evidence="2 4" id="KW-0238">DNA-binding</keyword>
<dbReference type="SUPFAM" id="SSF48498">
    <property type="entry name" value="Tetracyclin repressor-like, C-terminal domain"/>
    <property type="match status" value="1"/>
</dbReference>
<dbReference type="Pfam" id="PF00440">
    <property type="entry name" value="TetR_N"/>
    <property type="match status" value="1"/>
</dbReference>
<dbReference type="InterPro" id="IPR001647">
    <property type="entry name" value="HTH_TetR"/>
</dbReference>
<evidence type="ECO:0000259" key="5">
    <source>
        <dbReference type="PROSITE" id="PS50977"/>
    </source>
</evidence>
<dbReference type="AlphaFoldDB" id="A0A7K2IUU2"/>
<dbReference type="Gene3D" id="1.10.357.10">
    <property type="entry name" value="Tetracycline Repressor, domain 2"/>
    <property type="match status" value="1"/>
</dbReference>
<protein>
    <submittedName>
        <fullName evidence="6">TetR family transcriptional regulator</fullName>
    </submittedName>
</protein>
<evidence type="ECO:0000256" key="1">
    <source>
        <dbReference type="ARBA" id="ARBA00023015"/>
    </source>
</evidence>
<dbReference type="PANTHER" id="PTHR47506">
    <property type="entry name" value="TRANSCRIPTIONAL REGULATORY PROTEIN"/>
    <property type="match status" value="1"/>
</dbReference>
<evidence type="ECO:0000256" key="2">
    <source>
        <dbReference type="ARBA" id="ARBA00023125"/>
    </source>
</evidence>
<evidence type="ECO:0000256" key="4">
    <source>
        <dbReference type="PROSITE-ProRule" id="PRU00335"/>
    </source>
</evidence>
<feature type="domain" description="HTH tetR-type" evidence="5">
    <location>
        <begin position="12"/>
        <end position="72"/>
    </location>
</feature>
<name>A0A7K2IUU2_9ACTN</name>
<evidence type="ECO:0000313" key="7">
    <source>
        <dbReference type="Proteomes" id="UP000467124"/>
    </source>
</evidence>
<gene>
    <name evidence="6" type="ORF">GTW20_16035</name>
</gene>
<evidence type="ECO:0000256" key="3">
    <source>
        <dbReference type="ARBA" id="ARBA00023163"/>
    </source>
</evidence>
<dbReference type="PANTHER" id="PTHR47506:SF1">
    <property type="entry name" value="HTH-TYPE TRANSCRIPTIONAL REGULATOR YJDC"/>
    <property type="match status" value="1"/>
</dbReference>
<organism evidence="6 7">
    <name type="scientific">Nocardiopsis alba</name>
    <dbReference type="NCBI Taxonomy" id="53437"/>
    <lineage>
        <taxon>Bacteria</taxon>
        <taxon>Bacillati</taxon>
        <taxon>Actinomycetota</taxon>
        <taxon>Actinomycetes</taxon>
        <taxon>Streptosporangiales</taxon>
        <taxon>Nocardiopsidaceae</taxon>
        <taxon>Nocardiopsis</taxon>
    </lineage>
</organism>
<feature type="DNA-binding region" description="H-T-H motif" evidence="4">
    <location>
        <begin position="35"/>
        <end position="54"/>
    </location>
</feature>
<dbReference type="EMBL" id="WWHY01000001">
    <property type="protein sequence ID" value="MYR33730.1"/>
    <property type="molecule type" value="Genomic_DNA"/>
</dbReference>
<dbReference type="InterPro" id="IPR009057">
    <property type="entry name" value="Homeodomain-like_sf"/>
</dbReference>
<dbReference type="Proteomes" id="UP000467124">
    <property type="component" value="Unassembled WGS sequence"/>
</dbReference>
<dbReference type="InterPro" id="IPR036271">
    <property type="entry name" value="Tet_transcr_reg_TetR-rel_C_sf"/>
</dbReference>
<keyword evidence="3" id="KW-0804">Transcription</keyword>
<accession>A0A7K2IUU2</accession>
<dbReference type="SUPFAM" id="SSF46689">
    <property type="entry name" value="Homeodomain-like"/>
    <property type="match status" value="1"/>
</dbReference>
<sequence length="198" mass="22192">MGEKMPDMDTVTDDRAQVLDAADSLFYDHGIQAVGMDRIRDTARVPLKRLYRVFPSKAELVEAYLRRRDVRAREALRAHTDRYAVPEERVLAVFDWLHGWYSLPEFRGCPFSNAFGELGRDSEPVARAVRDHMTAVRDHLYTLAAETTAPDPGSLARQLHNLVAGATMLAAIHDTPESALHARESARILLDALPTRSG</sequence>
<proteinExistence type="predicted"/>
<evidence type="ECO:0000313" key="6">
    <source>
        <dbReference type="EMBL" id="MYR33730.1"/>
    </source>
</evidence>
<dbReference type="PROSITE" id="PS50977">
    <property type="entry name" value="HTH_TETR_2"/>
    <property type="match status" value="1"/>
</dbReference>
<dbReference type="Pfam" id="PF16925">
    <property type="entry name" value="TetR_C_13"/>
    <property type="match status" value="1"/>
</dbReference>
<reference evidence="6 7" key="1">
    <citation type="journal article" date="2019" name="Nat. Commun.">
        <title>The antimicrobial potential of Streptomyces from insect microbiomes.</title>
        <authorList>
            <person name="Chevrette M.G."/>
            <person name="Carlson C.M."/>
            <person name="Ortega H.E."/>
            <person name="Thomas C."/>
            <person name="Ananiev G.E."/>
            <person name="Barns K.J."/>
            <person name="Book A.J."/>
            <person name="Cagnazzo J."/>
            <person name="Carlos C."/>
            <person name="Flanigan W."/>
            <person name="Grubbs K.J."/>
            <person name="Horn H.A."/>
            <person name="Hoffmann F.M."/>
            <person name="Klassen J.L."/>
            <person name="Knack J.J."/>
            <person name="Lewin G.R."/>
            <person name="McDonald B.R."/>
            <person name="Muller L."/>
            <person name="Melo W.G.P."/>
            <person name="Pinto-Tomas A.A."/>
            <person name="Schmitz A."/>
            <person name="Wendt-Pienkowski E."/>
            <person name="Wildman S."/>
            <person name="Zhao M."/>
            <person name="Zhang F."/>
            <person name="Bugni T.S."/>
            <person name="Andes D.R."/>
            <person name="Pupo M.T."/>
            <person name="Currie C.R."/>
        </authorList>
    </citation>
    <scope>NUCLEOTIDE SEQUENCE [LARGE SCALE GENOMIC DNA]</scope>
    <source>
        <strain evidence="6 7">SID5840</strain>
    </source>
</reference>
<dbReference type="GO" id="GO:0003677">
    <property type="term" value="F:DNA binding"/>
    <property type="evidence" value="ECO:0007669"/>
    <property type="project" value="UniProtKB-UniRule"/>
</dbReference>
<keyword evidence="1" id="KW-0805">Transcription regulation</keyword>
<dbReference type="InterPro" id="IPR011075">
    <property type="entry name" value="TetR_C"/>
</dbReference>
<comment type="caution">
    <text evidence="6">The sequence shown here is derived from an EMBL/GenBank/DDBJ whole genome shotgun (WGS) entry which is preliminary data.</text>
</comment>